<organism evidence="2 3">
    <name type="scientific">Acrobeloides nanus</name>
    <dbReference type="NCBI Taxonomy" id="290746"/>
    <lineage>
        <taxon>Eukaryota</taxon>
        <taxon>Metazoa</taxon>
        <taxon>Ecdysozoa</taxon>
        <taxon>Nematoda</taxon>
        <taxon>Chromadorea</taxon>
        <taxon>Rhabditida</taxon>
        <taxon>Tylenchina</taxon>
        <taxon>Cephalobomorpha</taxon>
        <taxon>Cephaloboidea</taxon>
        <taxon>Cephalobidae</taxon>
        <taxon>Acrobeloides</taxon>
    </lineage>
</organism>
<feature type="region of interest" description="Disordered" evidence="1">
    <location>
        <begin position="36"/>
        <end position="77"/>
    </location>
</feature>
<proteinExistence type="predicted"/>
<reference evidence="3" key="1">
    <citation type="submission" date="2022-11" db="UniProtKB">
        <authorList>
            <consortium name="WormBaseParasite"/>
        </authorList>
    </citation>
    <scope>IDENTIFICATION</scope>
</reference>
<dbReference type="Proteomes" id="UP000887540">
    <property type="component" value="Unplaced"/>
</dbReference>
<evidence type="ECO:0000256" key="1">
    <source>
        <dbReference type="SAM" id="MobiDB-lite"/>
    </source>
</evidence>
<sequence length="77" mass="8679">TQGDMVEQQPFLESNIEELPKADEEMDLEAENFQMHPGTYPLNQYKIDESDEGNNNQSIVQATSPACFPKGLREGPH</sequence>
<accession>A0A914DY38</accession>
<name>A0A914DY38_9BILA</name>
<dbReference type="AlphaFoldDB" id="A0A914DY38"/>
<evidence type="ECO:0000313" key="3">
    <source>
        <dbReference type="WBParaSite" id="ACRNAN_scaffold4761.g28891.t1"/>
    </source>
</evidence>
<protein>
    <submittedName>
        <fullName evidence="3">Uncharacterized protein</fullName>
    </submittedName>
</protein>
<feature type="compositionally biased region" description="Polar residues" evidence="1">
    <location>
        <begin position="53"/>
        <end position="64"/>
    </location>
</feature>
<evidence type="ECO:0000313" key="2">
    <source>
        <dbReference type="Proteomes" id="UP000887540"/>
    </source>
</evidence>
<dbReference type="WBParaSite" id="ACRNAN_scaffold4761.g28891.t1">
    <property type="protein sequence ID" value="ACRNAN_scaffold4761.g28891.t1"/>
    <property type="gene ID" value="ACRNAN_scaffold4761.g28891"/>
</dbReference>
<keyword evidence="2" id="KW-1185">Reference proteome</keyword>